<proteinExistence type="inferred from homology"/>
<dbReference type="Gene3D" id="3.20.20.70">
    <property type="entry name" value="Aldolase class I"/>
    <property type="match status" value="1"/>
</dbReference>
<evidence type="ECO:0000256" key="2">
    <source>
        <dbReference type="ARBA" id="ARBA00009405"/>
    </source>
</evidence>
<reference evidence="8 9" key="1">
    <citation type="journal article" date="2017" name="Nat. Commun.">
        <title>Genome assembly with in vitro proximity ligation data and whole-genome triplication in lettuce.</title>
        <authorList>
            <person name="Reyes-Chin-Wo S."/>
            <person name="Wang Z."/>
            <person name="Yang X."/>
            <person name="Kozik A."/>
            <person name="Arikit S."/>
            <person name="Song C."/>
            <person name="Xia L."/>
            <person name="Froenicke L."/>
            <person name="Lavelle D.O."/>
            <person name="Truco M.J."/>
            <person name="Xia R."/>
            <person name="Zhu S."/>
            <person name="Xu C."/>
            <person name="Xu H."/>
            <person name="Xu X."/>
            <person name="Cox K."/>
            <person name="Korf I."/>
            <person name="Meyers B.C."/>
            <person name="Michelmore R.W."/>
        </authorList>
    </citation>
    <scope>NUCLEOTIDE SEQUENCE [LARGE SCALE GENOMIC DNA]</scope>
    <source>
        <strain evidence="9">cv. Salinas</strain>
        <tissue evidence="8">Seedlings</tissue>
    </source>
</reference>
<evidence type="ECO:0000313" key="8">
    <source>
        <dbReference type="EMBL" id="KAJ0202808.1"/>
    </source>
</evidence>
<dbReference type="InterPro" id="IPR043594">
    <property type="entry name" value="HMGL"/>
</dbReference>
<dbReference type="GO" id="GO:0046951">
    <property type="term" value="P:ketone body biosynthetic process"/>
    <property type="evidence" value="ECO:0000318"/>
    <property type="project" value="GO_Central"/>
</dbReference>
<dbReference type="GO" id="GO:0006552">
    <property type="term" value="P:L-leucine catabolic process"/>
    <property type="evidence" value="ECO:0000318"/>
    <property type="project" value="GO_Central"/>
</dbReference>
<dbReference type="SUPFAM" id="SSF51569">
    <property type="entry name" value="Aldolase"/>
    <property type="match status" value="1"/>
</dbReference>
<feature type="domain" description="Pyruvate carboxyltransferase" evidence="7">
    <location>
        <begin position="124"/>
        <end position="420"/>
    </location>
</feature>
<dbReference type="PROSITE" id="PS50991">
    <property type="entry name" value="PYR_CT"/>
    <property type="match status" value="1"/>
</dbReference>
<organism evidence="8 9">
    <name type="scientific">Lactuca sativa</name>
    <name type="common">Garden lettuce</name>
    <dbReference type="NCBI Taxonomy" id="4236"/>
    <lineage>
        <taxon>Eukaryota</taxon>
        <taxon>Viridiplantae</taxon>
        <taxon>Streptophyta</taxon>
        <taxon>Embryophyta</taxon>
        <taxon>Tracheophyta</taxon>
        <taxon>Spermatophyta</taxon>
        <taxon>Magnoliopsida</taxon>
        <taxon>eudicotyledons</taxon>
        <taxon>Gunneridae</taxon>
        <taxon>Pentapetalae</taxon>
        <taxon>asterids</taxon>
        <taxon>campanulids</taxon>
        <taxon>Asterales</taxon>
        <taxon>Asteraceae</taxon>
        <taxon>Cichorioideae</taxon>
        <taxon>Cichorieae</taxon>
        <taxon>Lactucinae</taxon>
        <taxon>Lactuca</taxon>
    </lineage>
</organism>
<name>A0A9R1VDN8_LACSA</name>
<dbReference type="PANTHER" id="PTHR42738:SF15">
    <property type="entry name" value="HYDROXYMETHYLGLUTARYL-COA LYASE"/>
    <property type="match status" value="1"/>
</dbReference>
<dbReference type="InterPro" id="IPR013785">
    <property type="entry name" value="Aldolase_TIM"/>
</dbReference>
<keyword evidence="4" id="KW-0479">Metal-binding</keyword>
<evidence type="ECO:0000256" key="5">
    <source>
        <dbReference type="ARBA" id="ARBA00023239"/>
    </source>
</evidence>
<keyword evidence="9" id="KW-1185">Reference proteome</keyword>
<evidence type="ECO:0000256" key="1">
    <source>
        <dbReference type="ARBA" id="ARBA00005143"/>
    </source>
</evidence>
<comment type="catalytic activity">
    <reaction evidence="6">
        <text>(3S)-3-hydroxy-3-methylglutaryl-CoA = acetoacetate + acetyl-CoA</text>
        <dbReference type="Rhea" id="RHEA:24404"/>
        <dbReference type="ChEBI" id="CHEBI:13705"/>
        <dbReference type="ChEBI" id="CHEBI:43074"/>
        <dbReference type="ChEBI" id="CHEBI:57288"/>
        <dbReference type="EC" id="4.1.3.4"/>
    </reaction>
</comment>
<comment type="similarity">
    <text evidence="2">Belongs to the HMG-CoA lyase family.</text>
</comment>
<keyword evidence="5" id="KW-0456">Lyase</keyword>
<dbReference type="EC" id="4.1.3.4" evidence="3"/>
<evidence type="ECO:0000313" key="9">
    <source>
        <dbReference type="Proteomes" id="UP000235145"/>
    </source>
</evidence>
<dbReference type="Proteomes" id="UP000235145">
    <property type="component" value="Unassembled WGS sequence"/>
</dbReference>
<evidence type="ECO:0000259" key="7">
    <source>
        <dbReference type="PROSITE" id="PS50991"/>
    </source>
</evidence>
<evidence type="ECO:0000256" key="3">
    <source>
        <dbReference type="ARBA" id="ARBA00012910"/>
    </source>
</evidence>
<dbReference type="GO" id="GO:0046872">
    <property type="term" value="F:metal ion binding"/>
    <property type="evidence" value="ECO:0007669"/>
    <property type="project" value="UniProtKB-KW"/>
</dbReference>
<comment type="caution">
    <text evidence="8">The sequence shown here is derived from an EMBL/GenBank/DDBJ whole genome shotgun (WGS) entry which is preliminary data.</text>
</comment>
<evidence type="ECO:0000256" key="6">
    <source>
        <dbReference type="ARBA" id="ARBA00049877"/>
    </source>
</evidence>
<protein>
    <recommendedName>
        <fullName evidence="3">hydroxymethylglutaryl-CoA lyase</fullName>
        <ecNumber evidence="3">4.1.3.4</ecNumber>
    </recommendedName>
</protein>
<dbReference type="NCBIfam" id="NF004283">
    <property type="entry name" value="PRK05692.1"/>
    <property type="match status" value="1"/>
</dbReference>
<dbReference type="FunFam" id="3.20.20.70:FF:000071">
    <property type="entry name" value="Hydroxymethylglutaryl-CoA lyase"/>
    <property type="match status" value="1"/>
</dbReference>
<accession>A0A9R1VDN8</accession>
<dbReference type="AlphaFoldDB" id="A0A9R1VDN8"/>
<evidence type="ECO:0000256" key="4">
    <source>
        <dbReference type="ARBA" id="ARBA00022723"/>
    </source>
</evidence>
<dbReference type="CDD" id="cd07938">
    <property type="entry name" value="DRE_TIM_HMGL"/>
    <property type="match status" value="1"/>
</dbReference>
<dbReference type="PANTHER" id="PTHR42738">
    <property type="entry name" value="HYDROXYMETHYLGLUTARYL-COA LYASE"/>
    <property type="match status" value="1"/>
</dbReference>
<dbReference type="EMBL" id="NBSK02000005">
    <property type="protein sequence ID" value="KAJ0202808.1"/>
    <property type="molecule type" value="Genomic_DNA"/>
</dbReference>
<comment type="pathway">
    <text evidence="1">Metabolic intermediate metabolism; (S)-3-hydroxy-3-methylglutaryl-CoA degradation; acetoacetate from (S)-3-hydroxy-3-methylglutaryl-CoA: step 1/1.</text>
</comment>
<gene>
    <name evidence="8" type="ORF">LSAT_V11C500286250</name>
</gene>
<sequence length="452" mass="48701">MLSSKFLAGVTRRKSFNCHKYSPTFLSTLMLIASEKHMSMSTGVDAFETNHPVTSKSQVYDIAAGKYRKLVEFGSSKSQTHQPPVVRTLNPHICMSSCHYSTQYTDSIATNSQHKLLGNIPKYVKIVEVGPRDGLQNEKDIVPTAVKVELIKMLVNSGLQVVEATSFVSPKWVPQVTIKEAFIHNIIKMSIFCSFNGCQNSKLQLADAKDVIKGIKGISNARFPVLTPNLKGLEAALAAGVKEVAVFAAASESFSRSNINCSIDESLARYRDVASAARKLFIPVRGYISCVVGCPMEGEVHPSKVAYVAEELVKMGCDEISLGDTIGVGTPGSVIPMIEAVKKVVPIEKLAVHFHDTYGQALSNILVSLQMGISVVDSSVSGLGGCPYAKGATGNVATEDVVYMLNGLGVKTNVDLRKLILAGDFIRKHLGRPSESKAATALKKTVFCASKL</sequence>
<dbReference type="GO" id="GO:0004419">
    <property type="term" value="F:hydroxymethylglutaryl-CoA lyase activity"/>
    <property type="evidence" value="ECO:0000318"/>
    <property type="project" value="GO_Central"/>
</dbReference>
<dbReference type="Pfam" id="PF00682">
    <property type="entry name" value="HMGL-like"/>
    <property type="match status" value="1"/>
</dbReference>
<dbReference type="InterPro" id="IPR000891">
    <property type="entry name" value="PYR_CT"/>
</dbReference>